<keyword evidence="1" id="KW-1133">Transmembrane helix</keyword>
<protein>
    <submittedName>
        <fullName evidence="2">Uncharacterized protein</fullName>
    </submittedName>
</protein>
<evidence type="ECO:0000256" key="1">
    <source>
        <dbReference type="SAM" id="Phobius"/>
    </source>
</evidence>
<keyword evidence="1" id="KW-0812">Transmembrane</keyword>
<proteinExistence type="predicted"/>
<keyword evidence="3" id="KW-1185">Reference proteome</keyword>
<feature type="transmembrane region" description="Helical" evidence="1">
    <location>
        <begin position="46"/>
        <end position="65"/>
    </location>
</feature>
<dbReference type="AlphaFoldDB" id="A0A395HL06"/>
<gene>
    <name evidence="2" type="ORF">BO97DRAFT_227184</name>
</gene>
<name>A0A395HL06_ASPHC</name>
<accession>A0A395HL06</accession>
<keyword evidence="1" id="KW-0472">Membrane</keyword>
<dbReference type="Proteomes" id="UP000248961">
    <property type="component" value="Unassembled WGS sequence"/>
</dbReference>
<dbReference type="VEuPathDB" id="FungiDB:BO97DRAFT_227184"/>
<dbReference type="GeneID" id="37194980"/>
<reference evidence="2 3" key="1">
    <citation type="submission" date="2018-02" db="EMBL/GenBank/DDBJ databases">
        <title>The genomes of Aspergillus section Nigri reveals drivers in fungal speciation.</title>
        <authorList>
            <consortium name="DOE Joint Genome Institute"/>
            <person name="Vesth T.C."/>
            <person name="Nybo J."/>
            <person name="Theobald S."/>
            <person name="Brandl J."/>
            <person name="Frisvad J.C."/>
            <person name="Nielsen K.F."/>
            <person name="Lyhne E.K."/>
            <person name="Kogle M.E."/>
            <person name="Kuo A."/>
            <person name="Riley R."/>
            <person name="Clum A."/>
            <person name="Nolan M."/>
            <person name="Lipzen A."/>
            <person name="Salamov A."/>
            <person name="Henrissat B."/>
            <person name="Wiebenga A."/>
            <person name="De vries R.P."/>
            <person name="Grigoriev I.V."/>
            <person name="Mortensen U.H."/>
            <person name="Andersen M.R."/>
            <person name="Baker S.E."/>
        </authorList>
    </citation>
    <scope>NUCLEOTIDE SEQUENCE [LARGE SCALE GENOMIC DNA]</scope>
    <source>
        <strain evidence="2 3">CBS 101889</strain>
    </source>
</reference>
<evidence type="ECO:0000313" key="3">
    <source>
        <dbReference type="Proteomes" id="UP000248961"/>
    </source>
</evidence>
<organism evidence="2 3">
    <name type="scientific">Aspergillus homomorphus (strain CBS 101889)</name>
    <dbReference type="NCBI Taxonomy" id="1450537"/>
    <lineage>
        <taxon>Eukaryota</taxon>
        <taxon>Fungi</taxon>
        <taxon>Dikarya</taxon>
        <taxon>Ascomycota</taxon>
        <taxon>Pezizomycotina</taxon>
        <taxon>Eurotiomycetes</taxon>
        <taxon>Eurotiomycetidae</taxon>
        <taxon>Eurotiales</taxon>
        <taxon>Aspergillaceae</taxon>
        <taxon>Aspergillus</taxon>
        <taxon>Aspergillus subgen. Circumdati</taxon>
    </lineage>
</organism>
<dbReference type="RefSeq" id="XP_025547267.1">
    <property type="nucleotide sequence ID" value="XM_025690691.1"/>
</dbReference>
<dbReference type="EMBL" id="KZ824319">
    <property type="protein sequence ID" value="RAL08113.1"/>
    <property type="molecule type" value="Genomic_DNA"/>
</dbReference>
<sequence>MSHNTLISTFNLFNLCKLHFHSHPLQHDTPISYDRTMIHLLDRHRIAFFLLFFFFFLCVTCLIPTSTPSAFPSTAAYQACTVHSRSFQMAQTYLHPVPPR</sequence>
<evidence type="ECO:0000313" key="2">
    <source>
        <dbReference type="EMBL" id="RAL08113.1"/>
    </source>
</evidence>